<protein>
    <submittedName>
        <fullName evidence="1">Unannotated protein</fullName>
    </submittedName>
</protein>
<organism evidence="1">
    <name type="scientific">freshwater metagenome</name>
    <dbReference type="NCBI Taxonomy" id="449393"/>
    <lineage>
        <taxon>unclassified sequences</taxon>
        <taxon>metagenomes</taxon>
        <taxon>ecological metagenomes</taxon>
    </lineage>
</organism>
<proteinExistence type="predicted"/>
<evidence type="ECO:0000313" key="1">
    <source>
        <dbReference type="EMBL" id="CAB4960386.1"/>
    </source>
</evidence>
<dbReference type="EMBL" id="CAFBNC010000223">
    <property type="protein sequence ID" value="CAB4960386.1"/>
    <property type="molecule type" value="Genomic_DNA"/>
</dbReference>
<gene>
    <name evidence="1" type="ORF">UFOPK3733_02415</name>
</gene>
<name>A0A6J7KWS2_9ZZZZ</name>
<dbReference type="AlphaFoldDB" id="A0A6J7KWS2"/>
<sequence>MKSEVDATGLTHPIDLRHPDLAATLDVPEREVVGRVPFSANALWILAVASHIAAGREPTVGSGKADSVEL</sequence>
<accession>A0A6J7KWS2</accession>
<reference evidence="1" key="1">
    <citation type="submission" date="2020-05" db="EMBL/GenBank/DDBJ databases">
        <authorList>
            <person name="Chiriac C."/>
            <person name="Salcher M."/>
            <person name="Ghai R."/>
            <person name="Kavagutti S V."/>
        </authorList>
    </citation>
    <scope>NUCLEOTIDE SEQUENCE</scope>
</reference>